<feature type="compositionally biased region" description="Polar residues" evidence="1">
    <location>
        <begin position="126"/>
        <end position="143"/>
    </location>
</feature>
<accession>A0ABD2BJT7</accession>
<feature type="region of interest" description="Disordered" evidence="1">
    <location>
        <begin position="25"/>
        <end position="58"/>
    </location>
</feature>
<protein>
    <submittedName>
        <fullName evidence="2">Uncharacterized protein</fullName>
    </submittedName>
</protein>
<evidence type="ECO:0000313" key="3">
    <source>
        <dbReference type="Proteomes" id="UP001607303"/>
    </source>
</evidence>
<evidence type="ECO:0000256" key="1">
    <source>
        <dbReference type="SAM" id="MobiDB-lite"/>
    </source>
</evidence>
<dbReference type="EMBL" id="JAYRBN010000075">
    <property type="protein sequence ID" value="KAL2733042.1"/>
    <property type="molecule type" value="Genomic_DNA"/>
</dbReference>
<comment type="caution">
    <text evidence="2">The sequence shown here is derived from an EMBL/GenBank/DDBJ whole genome shotgun (WGS) entry which is preliminary data.</text>
</comment>
<keyword evidence="3" id="KW-1185">Reference proteome</keyword>
<feature type="compositionally biased region" description="Basic and acidic residues" evidence="1">
    <location>
        <begin position="38"/>
        <end position="47"/>
    </location>
</feature>
<dbReference type="Proteomes" id="UP001607303">
    <property type="component" value="Unassembled WGS sequence"/>
</dbReference>
<reference evidence="2 3" key="1">
    <citation type="journal article" date="2024" name="Ann. Entomol. Soc. Am.">
        <title>Genomic analyses of the southern and eastern yellowjacket wasps (Hymenoptera: Vespidae) reveal evolutionary signatures of social life.</title>
        <authorList>
            <person name="Catto M.A."/>
            <person name="Caine P.B."/>
            <person name="Orr S.E."/>
            <person name="Hunt B.G."/>
            <person name="Goodisman M.A.D."/>
        </authorList>
    </citation>
    <scope>NUCLEOTIDE SEQUENCE [LARGE SCALE GENOMIC DNA]</scope>
    <source>
        <strain evidence="2">232</strain>
        <tissue evidence="2">Head and thorax</tissue>
    </source>
</reference>
<dbReference type="AlphaFoldDB" id="A0ABD2BJT7"/>
<proteinExistence type="predicted"/>
<feature type="region of interest" description="Disordered" evidence="1">
    <location>
        <begin position="108"/>
        <end position="143"/>
    </location>
</feature>
<evidence type="ECO:0000313" key="2">
    <source>
        <dbReference type="EMBL" id="KAL2733042.1"/>
    </source>
</evidence>
<feature type="compositionally biased region" description="Basic and acidic residues" evidence="1">
    <location>
        <begin position="108"/>
        <end position="121"/>
    </location>
</feature>
<organism evidence="2 3">
    <name type="scientific">Vespula maculifrons</name>
    <name type="common">Eastern yellow jacket</name>
    <name type="synonym">Wasp</name>
    <dbReference type="NCBI Taxonomy" id="7453"/>
    <lineage>
        <taxon>Eukaryota</taxon>
        <taxon>Metazoa</taxon>
        <taxon>Ecdysozoa</taxon>
        <taxon>Arthropoda</taxon>
        <taxon>Hexapoda</taxon>
        <taxon>Insecta</taxon>
        <taxon>Pterygota</taxon>
        <taxon>Neoptera</taxon>
        <taxon>Endopterygota</taxon>
        <taxon>Hymenoptera</taxon>
        <taxon>Apocrita</taxon>
        <taxon>Aculeata</taxon>
        <taxon>Vespoidea</taxon>
        <taxon>Vespidae</taxon>
        <taxon>Vespinae</taxon>
        <taxon>Vespula</taxon>
    </lineage>
</organism>
<gene>
    <name evidence="2" type="ORF">V1477_015283</name>
</gene>
<name>A0ABD2BJT7_VESMC</name>
<sequence>MAVIDRRASRLASKQTDRGVQRCFAGPTVRKRSGGVQRRSEPVRREASGSLYRETNRSPKVNRHVRMERAFRMEPTNEHIGASEDDEEKSMKFCGWFVRTTTLSLRQTHDSLEKESQETSIRRTIRTGSDSINPTARSCYSRP</sequence>